<evidence type="ECO:0000313" key="2">
    <source>
        <dbReference type="Proteomes" id="UP000658131"/>
    </source>
</evidence>
<keyword evidence="2" id="KW-1185">Reference proteome</keyword>
<proteinExistence type="predicted"/>
<accession>A0ABR7NNC6</accession>
<gene>
    <name evidence="1" type="ORF">H8717_16190</name>
</gene>
<sequence>MIEKKLDENIASSYSEKKEKEFDKLIVQRSAIHAACMILNGDLSPEIALSTAARMLSL</sequence>
<comment type="caution">
    <text evidence="1">The sequence shown here is derived from an EMBL/GenBank/DDBJ whole genome shotgun (WGS) entry which is preliminary data.</text>
</comment>
<dbReference type="RefSeq" id="WP_262401227.1">
    <property type="nucleotide sequence ID" value="NZ_JACRTB010000083.1"/>
</dbReference>
<protein>
    <submittedName>
        <fullName evidence="1">Uncharacterized protein</fullName>
    </submittedName>
</protein>
<dbReference type="Proteomes" id="UP000658131">
    <property type="component" value="Unassembled WGS sequence"/>
</dbReference>
<dbReference type="EMBL" id="JACRTB010000083">
    <property type="protein sequence ID" value="MBC8577912.1"/>
    <property type="molecule type" value="Genomic_DNA"/>
</dbReference>
<organism evidence="1 2">
    <name type="scientific">Yanshouia hominis</name>
    <dbReference type="NCBI Taxonomy" id="2763673"/>
    <lineage>
        <taxon>Bacteria</taxon>
        <taxon>Bacillati</taxon>
        <taxon>Bacillota</taxon>
        <taxon>Clostridia</taxon>
        <taxon>Eubacteriales</taxon>
        <taxon>Oscillospiraceae</taxon>
        <taxon>Yanshouia</taxon>
    </lineage>
</organism>
<name>A0ABR7NNC6_9FIRM</name>
<reference evidence="1 2" key="1">
    <citation type="submission" date="2020-08" db="EMBL/GenBank/DDBJ databases">
        <title>Genome public.</title>
        <authorList>
            <person name="Liu C."/>
            <person name="Sun Q."/>
        </authorList>
    </citation>
    <scope>NUCLEOTIDE SEQUENCE [LARGE SCALE GENOMIC DNA]</scope>
    <source>
        <strain evidence="1 2">BX1</strain>
    </source>
</reference>
<evidence type="ECO:0000313" key="1">
    <source>
        <dbReference type="EMBL" id="MBC8577912.1"/>
    </source>
</evidence>